<sequence length="37" mass="4392">MILVFTKLQMFARVEENGGYFISRIRKNMDPVVVFNK</sequence>
<dbReference type="AlphaFoldDB" id="A0A0E3PLJ5"/>
<dbReference type="EMBL" id="CP009508">
    <property type="protein sequence ID" value="AKB36183.1"/>
    <property type="molecule type" value="Genomic_DNA"/>
</dbReference>
<evidence type="ECO:0000313" key="2">
    <source>
        <dbReference type="Proteomes" id="UP000033123"/>
    </source>
</evidence>
<dbReference type="Proteomes" id="UP000033123">
    <property type="component" value="Chromosome"/>
</dbReference>
<evidence type="ECO:0000313" key="1">
    <source>
        <dbReference type="EMBL" id="AKB36183.1"/>
    </source>
</evidence>
<name>A0A0E3PLJ5_9EURY</name>
<dbReference type="PATRIC" id="fig|1434118.4.peg.2029"/>
<gene>
    <name evidence="1" type="ORF">MSSAC_1593</name>
</gene>
<organism evidence="1 2">
    <name type="scientific">Methanosarcina siciliae C2J</name>
    <dbReference type="NCBI Taxonomy" id="1434118"/>
    <lineage>
        <taxon>Archaea</taxon>
        <taxon>Methanobacteriati</taxon>
        <taxon>Methanobacteriota</taxon>
        <taxon>Stenosarchaea group</taxon>
        <taxon>Methanomicrobia</taxon>
        <taxon>Methanosarcinales</taxon>
        <taxon>Methanosarcinaceae</taxon>
        <taxon>Methanosarcina</taxon>
    </lineage>
</organism>
<reference evidence="1 2" key="1">
    <citation type="submission" date="2014-07" db="EMBL/GenBank/DDBJ databases">
        <title>Methanogenic archaea and the global carbon cycle.</title>
        <authorList>
            <person name="Henriksen J.R."/>
            <person name="Luke J."/>
            <person name="Reinhart S."/>
            <person name="Benedict M.N."/>
            <person name="Youngblut N.D."/>
            <person name="Metcalf M.E."/>
            <person name="Whitaker R.J."/>
            <person name="Metcalf W.W."/>
        </authorList>
    </citation>
    <scope>NUCLEOTIDE SEQUENCE [LARGE SCALE GENOMIC DNA]</scope>
    <source>
        <strain evidence="1 2">C2J</strain>
    </source>
</reference>
<proteinExistence type="predicted"/>
<protein>
    <submittedName>
        <fullName evidence="1">Mobile element protein</fullName>
    </submittedName>
</protein>
<dbReference type="KEGG" id="msj:MSSAC_1593"/>
<accession>A0A0E3PLJ5</accession>
<dbReference type="HOGENOM" id="CLU_3338525_0_0_2"/>